<organism evidence="2">
    <name type="scientific">uncultured marine thaumarchaeote KM3_23_E01</name>
    <dbReference type="NCBI Taxonomy" id="1456099"/>
    <lineage>
        <taxon>Archaea</taxon>
        <taxon>Nitrososphaerota</taxon>
        <taxon>environmental samples</taxon>
    </lineage>
</organism>
<evidence type="ECO:0000313" key="2">
    <source>
        <dbReference type="EMBL" id="AIF07690.1"/>
    </source>
</evidence>
<protein>
    <recommendedName>
        <fullName evidence="1">Coenzyme F420:L-glutamate ligase-like domain-containing protein</fullName>
    </recommendedName>
</protein>
<dbReference type="Gene3D" id="3.90.1660.10">
    <property type="entry name" value="CofE-like domain"/>
    <property type="match status" value="1"/>
</dbReference>
<dbReference type="Pfam" id="PF01996">
    <property type="entry name" value="F420_ligase"/>
    <property type="match status" value="1"/>
</dbReference>
<accession>A0A075GXN3</accession>
<dbReference type="Gene3D" id="3.30.1330.100">
    <property type="entry name" value="CofE-like"/>
    <property type="match status" value="1"/>
</dbReference>
<evidence type="ECO:0000259" key="1">
    <source>
        <dbReference type="Pfam" id="PF01996"/>
    </source>
</evidence>
<feature type="domain" description="Coenzyme F420:L-glutamate ligase-like" evidence="1">
    <location>
        <begin position="17"/>
        <end position="223"/>
    </location>
</feature>
<dbReference type="InterPro" id="IPR002847">
    <property type="entry name" value="F420-0_gamma-glut_ligase-dom"/>
</dbReference>
<dbReference type="GO" id="GO:0052618">
    <property type="term" value="F:coenzyme F420-0:L-glutamate ligase activity"/>
    <property type="evidence" value="ECO:0007669"/>
    <property type="project" value="TreeGrafter"/>
</dbReference>
<dbReference type="PANTHER" id="PTHR47917">
    <property type="match status" value="1"/>
</dbReference>
<name>A0A075GXN3_9ARCH</name>
<dbReference type="EMBL" id="KF900810">
    <property type="protein sequence ID" value="AIF07690.1"/>
    <property type="molecule type" value="Genomic_DNA"/>
</dbReference>
<sequence length="257" mass="28313">MTLEVFTVKATRKRGKFDLYAEIKKLVKENGISLKEGDILVISSKYISNSQGRVLNYGKIKPSEKANELSKKFSINNELSEVIIRESDFIFGGVSGFVIASADNIMAPNAGIDKSNSQNKLILYPHNPYLVAEQIKRKFFLDYDIHVGIIIVDSRLMPARVGTIGVAIACSGIEPVLDRRGTKDLDGNALKVTFQAIADNLASIANHKMGEGDETLPLAIIRDSGAKITDRKISPKEMTISHDECVYVRGLKNNNTI</sequence>
<proteinExistence type="predicted"/>
<dbReference type="SUPFAM" id="SSF144010">
    <property type="entry name" value="CofE-like"/>
    <property type="match status" value="1"/>
</dbReference>
<reference evidence="2" key="1">
    <citation type="journal article" date="2014" name="Genome Biol. Evol.">
        <title>Pangenome evidence for extensive interdomain horizontal transfer affecting lineage core and shell genes in uncultured planktonic thaumarchaeota and euryarchaeota.</title>
        <authorList>
            <person name="Deschamps P."/>
            <person name="Zivanovic Y."/>
            <person name="Moreira D."/>
            <person name="Rodriguez-Valera F."/>
            <person name="Lopez-Garcia P."/>
        </authorList>
    </citation>
    <scope>NUCLEOTIDE SEQUENCE</scope>
</reference>
<dbReference type="AlphaFoldDB" id="A0A075GXN3"/>
<dbReference type="PANTHER" id="PTHR47917:SF2">
    <property type="entry name" value="COENZYME F420:L-GLUTAMATE LIGASE-LIKE DOMAIN-CONTAINING PROTEIN"/>
    <property type="match status" value="1"/>
</dbReference>